<evidence type="ECO:0000313" key="3">
    <source>
        <dbReference type="EMBL" id="MCY1138693.1"/>
    </source>
</evidence>
<evidence type="ECO:0000313" key="4">
    <source>
        <dbReference type="Proteomes" id="UP001151002"/>
    </source>
</evidence>
<keyword evidence="2" id="KW-1133">Transmembrane helix</keyword>
<dbReference type="Proteomes" id="UP001151002">
    <property type="component" value="Unassembled WGS sequence"/>
</dbReference>
<proteinExistence type="predicted"/>
<keyword evidence="2" id="KW-0472">Membrane</keyword>
<protein>
    <recommendedName>
        <fullName evidence="5">Clumping factor A</fullName>
    </recommendedName>
</protein>
<keyword evidence="4" id="KW-1185">Reference proteome</keyword>
<dbReference type="EMBL" id="JAPNTZ010000004">
    <property type="protein sequence ID" value="MCY1138693.1"/>
    <property type="molecule type" value="Genomic_DNA"/>
</dbReference>
<keyword evidence="2" id="KW-0812">Transmembrane</keyword>
<feature type="compositionally biased region" description="Low complexity" evidence="1">
    <location>
        <begin position="162"/>
        <end position="175"/>
    </location>
</feature>
<reference evidence="3" key="1">
    <citation type="submission" date="2022-11" db="EMBL/GenBank/DDBJ databases">
        <authorList>
            <person name="Somphong A."/>
            <person name="Phongsopitanun W."/>
        </authorList>
    </citation>
    <scope>NUCLEOTIDE SEQUENCE</scope>
    <source>
        <strain evidence="3">Pm04-4</strain>
    </source>
</reference>
<name>A0ABT4AWS9_9ACTN</name>
<feature type="compositionally biased region" description="Acidic residues" evidence="1">
    <location>
        <begin position="226"/>
        <end position="246"/>
    </location>
</feature>
<evidence type="ECO:0008006" key="5">
    <source>
        <dbReference type="Google" id="ProtNLM"/>
    </source>
</evidence>
<gene>
    <name evidence="3" type="ORF">OWR29_11855</name>
</gene>
<evidence type="ECO:0000256" key="2">
    <source>
        <dbReference type="SAM" id="Phobius"/>
    </source>
</evidence>
<comment type="caution">
    <text evidence="3">The sequence shown here is derived from an EMBL/GenBank/DDBJ whole genome shotgun (WGS) entry which is preliminary data.</text>
</comment>
<evidence type="ECO:0000256" key="1">
    <source>
        <dbReference type="SAM" id="MobiDB-lite"/>
    </source>
</evidence>
<sequence length="320" mass="33484">MIVVSLLLILVAVTLLVLGLTGGSSALLISSIVASLLAAVFLVIGARQAAAARRAAPAAPPLAEDDTDENAVYVAEPEFAAAAHEMAGRRTAGDYGDDQRETVQFDPADVAAAKPSAGPDFSAARTEFVEQPGFAAERSEQPAGDLSADETRVAEDPDYDRASAAINSARSSASDDAFHDDAFRDASDGRGDASREASGGRDDDFRDRETSQDVSGGRDAVGGRDDVDEAEDEFDEPAADDPDDEPLPQAVQPADAVRVARLDAEVLVVDGRPRYHVPECPSLVGRLTEPIPVREAVELGFSPCGLCRPVDRLVGAAARS</sequence>
<feature type="region of interest" description="Disordered" evidence="1">
    <location>
        <begin position="134"/>
        <end position="252"/>
    </location>
</feature>
<organism evidence="3 4">
    <name type="scientific">Paractinoplanes pyxinae</name>
    <dbReference type="NCBI Taxonomy" id="2997416"/>
    <lineage>
        <taxon>Bacteria</taxon>
        <taxon>Bacillati</taxon>
        <taxon>Actinomycetota</taxon>
        <taxon>Actinomycetes</taxon>
        <taxon>Micromonosporales</taxon>
        <taxon>Micromonosporaceae</taxon>
        <taxon>Paractinoplanes</taxon>
    </lineage>
</organism>
<feature type="compositionally biased region" description="Basic and acidic residues" evidence="1">
    <location>
        <begin position="176"/>
        <end position="211"/>
    </location>
</feature>
<dbReference type="RefSeq" id="WP_267563277.1">
    <property type="nucleotide sequence ID" value="NZ_JAPNTZ010000004.1"/>
</dbReference>
<feature type="transmembrane region" description="Helical" evidence="2">
    <location>
        <begin position="29"/>
        <end position="46"/>
    </location>
</feature>
<feature type="compositionally biased region" description="Basic and acidic residues" evidence="1">
    <location>
        <begin position="149"/>
        <end position="161"/>
    </location>
</feature>
<accession>A0ABT4AWS9</accession>